<proteinExistence type="inferred from homology"/>
<keyword evidence="8" id="KW-0378">Hydrolase</keyword>
<dbReference type="InterPro" id="IPR001431">
    <property type="entry name" value="Pept_M16_Zn_BS"/>
</dbReference>
<dbReference type="Pfam" id="PF16187">
    <property type="entry name" value="Peptidase_M16_M"/>
    <property type="match status" value="1"/>
</dbReference>
<feature type="domain" description="Peptidase M16 middle/third" evidence="17">
    <location>
        <begin position="371"/>
        <end position="641"/>
    </location>
</feature>
<accession>A0ABV1RKX1</accession>
<evidence type="ECO:0000259" key="15">
    <source>
        <dbReference type="Pfam" id="PF00675"/>
    </source>
</evidence>
<evidence type="ECO:0000313" key="19">
    <source>
        <dbReference type="EMBL" id="MER2493583.1"/>
    </source>
</evidence>
<comment type="cofactor">
    <cofactor evidence="1">
        <name>Zn(2+)</name>
        <dbReference type="ChEBI" id="CHEBI:29105"/>
    </cofactor>
</comment>
<evidence type="ECO:0000256" key="14">
    <source>
        <dbReference type="RuleBase" id="RU004447"/>
    </source>
</evidence>
<name>A0ABV1RKX1_9ALTE</name>
<evidence type="ECO:0000259" key="18">
    <source>
        <dbReference type="Pfam" id="PF22456"/>
    </source>
</evidence>
<dbReference type="InterPro" id="IPR050626">
    <property type="entry name" value="Peptidase_M16"/>
</dbReference>
<evidence type="ECO:0000259" key="17">
    <source>
        <dbReference type="Pfam" id="PF16187"/>
    </source>
</evidence>
<keyword evidence="7" id="KW-0479">Metal-binding</keyword>
<evidence type="ECO:0000256" key="10">
    <source>
        <dbReference type="ARBA" id="ARBA00023049"/>
    </source>
</evidence>
<evidence type="ECO:0000259" key="16">
    <source>
        <dbReference type="Pfam" id="PF05193"/>
    </source>
</evidence>
<evidence type="ECO:0000313" key="20">
    <source>
        <dbReference type="Proteomes" id="UP001467690"/>
    </source>
</evidence>
<evidence type="ECO:0000256" key="5">
    <source>
        <dbReference type="ARBA" id="ARBA00017565"/>
    </source>
</evidence>
<dbReference type="Pfam" id="PF00675">
    <property type="entry name" value="Peptidase_M16"/>
    <property type="match status" value="1"/>
</dbReference>
<evidence type="ECO:0000256" key="7">
    <source>
        <dbReference type="ARBA" id="ARBA00022723"/>
    </source>
</evidence>
<feature type="domain" description="Peptidase M16 N-terminal" evidence="15">
    <location>
        <begin position="22"/>
        <end position="158"/>
    </location>
</feature>
<keyword evidence="20" id="KW-1185">Reference proteome</keyword>
<dbReference type="PANTHER" id="PTHR43690:SF18">
    <property type="entry name" value="INSULIN-DEGRADING ENZYME-RELATED"/>
    <property type="match status" value="1"/>
</dbReference>
<dbReference type="EMBL" id="JBELOE010000265">
    <property type="protein sequence ID" value="MER2493583.1"/>
    <property type="molecule type" value="Genomic_DNA"/>
</dbReference>
<feature type="domain" description="Peptidase M16 C-terminal" evidence="16">
    <location>
        <begin position="184"/>
        <end position="361"/>
    </location>
</feature>
<evidence type="ECO:0000256" key="3">
    <source>
        <dbReference type="ARBA" id="ARBA00007261"/>
    </source>
</evidence>
<dbReference type="SUPFAM" id="SSF63411">
    <property type="entry name" value="LuxS/MPP-like metallohydrolase"/>
    <property type="match status" value="4"/>
</dbReference>
<dbReference type="Pfam" id="PF22456">
    <property type="entry name" value="PqqF-like_C_4"/>
    <property type="match status" value="1"/>
</dbReference>
<dbReference type="InterPro" id="IPR054734">
    <property type="entry name" value="PqqF-like_C_4"/>
</dbReference>
<comment type="caution">
    <text evidence="19">The sequence shown here is derived from an EMBL/GenBank/DDBJ whole genome shotgun (WGS) entry which is preliminary data.</text>
</comment>
<dbReference type="PANTHER" id="PTHR43690">
    <property type="entry name" value="NARDILYSIN"/>
    <property type="match status" value="1"/>
</dbReference>
<evidence type="ECO:0000256" key="9">
    <source>
        <dbReference type="ARBA" id="ARBA00022833"/>
    </source>
</evidence>
<keyword evidence="6" id="KW-0645">Protease</keyword>
<organism evidence="19 20">
    <name type="scientific">Catenovulum sediminis</name>
    <dbReference type="NCBI Taxonomy" id="1740262"/>
    <lineage>
        <taxon>Bacteria</taxon>
        <taxon>Pseudomonadati</taxon>
        <taxon>Pseudomonadota</taxon>
        <taxon>Gammaproteobacteria</taxon>
        <taxon>Alteromonadales</taxon>
        <taxon>Alteromonadaceae</taxon>
        <taxon>Catenovulum</taxon>
    </lineage>
</organism>
<dbReference type="EC" id="3.4.24.55" evidence="4"/>
<gene>
    <name evidence="19" type="ORF">ABS311_17020</name>
</gene>
<evidence type="ECO:0000256" key="1">
    <source>
        <dbReference type="ARBA" id="ARBA00001947"/>
    </source>
</evidence>
<evidence type="ECO:0000256" key="11">
    <source>
        <dbReference type="ARBA" id="ARBA00029597"/>
    </source>
</evidence>
<evidence type="ECO:0000256" key="6">
    <source>
        <dbReference type="ARBA" id="ARBA00022670"/>
    </source>
</evidence>
<sequence length="926" mass="106695">MIKTSKHDKQNYLHFQLDSGLRILVVETPNSNRFAAAVAIKAGHFNDPQDCPGLTHLLEHMLFQGTEVFPSQTHDFMHVVNNCGGRANAWTSQEYMNFYYDVNAQFAEPSLQHFSRFFVCPEFSQEKIEQEVAAIESEFKLKQRDEIRRLNEVHKETCNSEHPFSQFSVGNAETLVDNSFYTIRQRLMEHFEHYFTADNMTLVVSAPFACEESKNLIETYFEDIAVSKSLKSAPLPPLFVAENLAVQIDVRPLKNIKRAIYTFILPSEEPDYSAKSITYLSCLIGHECDGSLYCLLKDAGLANGLTAGCGLDDGESLEFNISVQLTDYGSQNLDKLSERLFAYINTIREIDFAPHIYNEKKKLAEIAFLHMEPAKPIEWVSQLSLKMHQYPIEEVIHGDYQMSGVNRDWLKQALAALTPESLRLVVLTPESKFDHISHYYQTPYRISRLDREDMQKWASARLATPLKLPEPNPYIPDRVEALDSCHADNEPQKLIEENGVTVWFKQDQKFRLPHGHIYVSLDLPNSQGTARKHAMTRLFIEIMMDDVISENYPAEAAGLCYNISPHQGGLTLHFNGYSQKQAAFVSRVLSQLRLRRFTEQNFNQIKQKLLASWRNHQHIKPANALFSQLSCMLQNNQFASDILAQHLSDVEFGEYAEFVVHLFDRVNLEAMIFGDWDMAQAIQIAEDIRKSLYTRSKSAGEVARKVFALQEQEYSYHLTTSHSDVAVINYFQADEVNEYKTALYMLLNQILSPIAFHDLRKEKQLGYMVGSAYFPINLCPGLIIYIQSDNKNIWDIQDNIDDLLEKLPSYFEQLDEEKWSNIQQGLIHQLNEQDTSLRACAQRYWMSIGLKDKNFRRRDKICGWITDIGLEEMIEQAQLIFAKKEYGYKRLVLTSNQDQAINQQLDVVNSFEITRHFQNQCGLVNL</sequence>
<dbReference type="InterPro" id="IPR011249">
    <property type="entry name" value="Metalloenz_LuxS/M16"/>
</dbReference>
<keyword evidence="9" id="KW-0862">Zinc</keyword>
<comment type="function">
    <text evidence="2">Endopeptidase that degrades small peptides of less than 7 kDa, such as glucagon and insulin.</text>
</comment>
<dbReference type="InterPro" id="IPR011765">
    <property type="entry name" value="Pept_M16_N"/>
</dbReference>
<comment type="similarity">
    <text evidence="3 14">Belongs to the peptidase M16 family.</text>
</comment>
<evidence type="ECO:0000256" key="12">
    <source>
        <dbReference type="ARBA" id="ARBA00031184"/>
    </source>
</evidence>
<dbReference type="InterPro" id="IPR007863">
    <property type="entry name" value="Peptidase_M16_C"/>
</dbReference>
<dbReference type="InterPro" id="IPR032632">
    <property type="entry name" value="Peptidase_M16_M"/>
</dbReference>
<evidence type="ECO:0000256" key="4">
    <source>
        <dbReference type="ARBA" id="ARBA00012449"/>
    </source>
</evidence>
<dbReference type="Gene3D" id="3.30.830.10">
    <property type="entry name" value="Metalloenzyme, LuxS/M16 peptidase-like"/>
    <property type="match status" value="4"/>
</dbReference>
<dbReference type="RefSeq" id="WP_350402682.1">
    <property type="nucleotide sequence ID" value="NZ_JBELOE010000265.1"/>
</dbReference>
<dbReference type="Pfam" id="PF05193">
    <property type="entry name" value="Peptidase_M16_C"/>
    <property type="match status" value="1"/>
</dbReference>
<dbReference type="PROSITE" id="PS00143">
    <property type="entry name" value="INSULINASE"/>
    <property type="match status" value="1"/>
</dbReference>
<protein>
    <recommendedName>
        <fullName evidence="5">Protease 3</fullName>
        <ecNumber evidence="4">3.4.24.55</ecNumber>
    </recommendedName>
    <alternativeName>
        <fullName evidence="13">Pitrilysin</fullName>
    </alternativeName>
    <alternativeName>
        <fullName evidence="12">Protease III</fullName>
    </alternativeName>
    <alternativeName>
        <fullName evidence="11">Protease pi</fullName>
    </alternativeName>
</protein>
<feature type="domain" description="Coenzyme PQQ synthesis protein F-like C-terminal lobe" evidence="18">
    <location>
        <begin position="746"/>
        <end position="845"/>
    </location>
</feature>
<evidence type="ECO:0000256" key="2">
    <source>
        <dbReference type="ARBA" id="ARBA00002184"/>
    </source>
</evidence>
<keyword evidence="10" id="KW-0482">Metalloprotease</keyword>
<evidence type="ECO:0000256" key="8">
    <source>
        <dbReference type="ARBA" id="ARBA00022801"/>
    </source>
</evidence>
<evidence type="ECO:0000256" key="13">
    <source>
        <dbReference type="ARBA" id="ARBA00033450"/>
    </source>
</evidence>
<reference evidence="19 20" key="1">
    <citation type="submission" date="2024-06" db="EMBL/GenBank/DDBJ databases">
        <authorList>
            <person name="Chen R.Y."/>
        </authorList>
    </citation>
    <scope>NUCLEOTIDE SEQUENCE [LARGE SCALE GENOMIC DNA]</scope>
    <source>
        <strain evidence="19 20">D2</strain>
    </source>
</reference>
<dbReference type="Proteomes" id="UP001467690">
    <property type="component" value="Unassembled WGS sequence"/>
</dbReference>